<dbReference type="AlphaFoldDB" id="A0AB37P143"/>
<dbReference type="SMART" id="SM00530">
    <property type="entry name" value="HTH_XRE"/>
    <property type="match status" value="1"/>
</dbReference>
<gene>
    <name evidence="2" type="ORF">D7V89_00085</name>
    <name evidence="3" type="ORF">D7V89_00330</name>
</gene>
<protein>
    <submittedName>
        <fullName evidence="2">XRE family transcriptional regulator</fullName>
    </submittedName>
</protein>
<dbReference type="PROSITE" id="PS50943">
    <property type="entry name" value="HTH_CROC1"/>
    <property type="match status" value="1"/>
</dbReference>
<dbReference type="SUPFAM" id="SSF47413">
    <property type="entry name" value="lambda repressor-like DNA-binding domains"/>
    <property type="match status" value="1"/>
</dbReference>
<comment type="caution">
    <text evidence="2">The sequence shown here is derived from an EMBL/GenBank/DDBJ whole genome shotgun (WGS) entry which is preliminary data.</text>
</comment>
<name>A0AB37P143_9BIFI</name>
<evidence type="ECO:0000313" key="2">
    <source>
        <dbReference type="EMBL" id="RKI89314.1"/>
    </source>
</evidence>
<dbReference type="CDD" id="cd00093">
    <property type="entry name" value="HTH_XRE"/>
    <property type="match status" value="1"/>
</dbReference>
<dbReference type="Proteomes" id="UP000273889">
    <property type="component" value="Unassembled WGS sequence"/>
</dbReference>
<dbReference type="GO" id="GO:0003677">
    <property type="term" value="F:DNA binding"/>
    <property type="evidence" value="ECO:0007669"/>
    <property type="project" value="InterPro"/>
</dbReference>
<evidence type="ECO:0000313" key="4">
    <source>
        <dbReference type="Proteomes" id="UP000273889"/>
    </source>
</evidence>
<dbReference type="EMBL" id="RAYV01000001">
    <property type="protein sequence ID" value="RKI89314.1"/>
    <property type="molecule type" value="Genomic_DNA"/>
</dbReference>
<dbReference type="Gene3D" id="1.10.260.40">
    <property type="entry name" value="lambda repressor-like DNA-binding domains"/>
    <property type="match status" value="1"/>
</dbReference>
<dbReference type="Pfam" id="PF01381">
    <property type="entry name" value="HTH_3"/>
    <property type="match status" value="1"/>
</dbReference>
<reference evidence="2 4" key="1">
    <citation type="submission" date="2018-09" db="EMBL/GenBank/DDBJ databases">
        <title>Murine metabolic-syndrome-specific gut microbial biobank.</title>
        <authorList>
            <person name="Liu C."/>
        </authorList>
    </citation>
    <scope>NUCLEOTIDE SEQUENCE [LARGE SCALE GENOMIC DNA]</scope>
    <source>
        <strain evidence="2 4">WYJ21-P61</strain>
    </source>
</reference>
<sequence>MLRRRARRQINEDKALLQALVTQRKAMHVTQTELAFRMGITQPAVSAIETGNSSPTLDTLGRYANALGCIVTHAVQPDEDWETFAVFTRPEARNDVQTNRRMTVDYMAAHFVA</sequence>
<feature type="domain" description="HTH cro/C1-type" evidence="1">
    <location>
        <begin position="20"/>
        <end position="74"/>
    </location>
</feature>
<evidence type="ECO:0000313" key="3">
    <source>
        <dbReference type="EMBL" id="RKI89316.1"/>
    </source>
</evidence>
<dbReference type="InterPro" id="IPR001387">
    <property type="entry name" value="Cro/C1-type_HTH"/>
</dbReference>
<evidence type="ECO:0000259" key="1">
    <source>
        <dbReference type="PROSITE" id="PS50943"/>
    </source>
</evidence>
<organism evidence="2 4">
    <name type="scientific">Bifidobacterium pseudolongum</name>
    <dbReference type="NCBI Taxonomy" id="1694"/>
    <lineage>
        <taxon>Bacteria</taxon>
        <taxon>Bacillati</taxon>
        <taxon>Actinomycetota</taxon>
        <taxon>Actinomycetes</taxon>
        <taxon>Bifidobacteriales</taxon>
        <taxon>Bifidobacteriaceae</taxon>
        <taxon>Bifidobacterium</taxon>
    </lineage>
</organism>
<dbReference type="InterPro" id="IPR010982">
    <property type="entry name" value="Lambda_DNA-bd_dom_sf"/>
</dbReference>
<dbReference type="EMBL" id="RAYV01000001">
    <property type="protein sequence ID" value="RKI89316.1"/>
    <property type="molecule type" value="Genomic_DNA"/>
</dbReference>
<accession>A0AB37P143</accession>
<proteinExistence type="predicted"/>